<reference evidence="3 4" key="2">
    <citation type="submission" date="2018-11" db="EMBL/GenBank/DDBJ databases">
        <authorList>
            <consortium name="Pathogen Informatics"/>
        </authorList>
    </citation>
    <scope>NUCLEOTIDE SEQUENCE [LARGE SCALE GENOMIC DNA]</scope>
</reference>
<dbReference type="InterPro" id="IPR004176">
    <property type="entry name" value="Clp_R_N"/>
</dbReference>
<dbReference type="EMBL" id="UZAG01003620">
    <property type="protein sequence ID" value="VDO15631.1"/>
    <property type="molecule type" value="Genomic_DNA"/>
</dbReference>
<dbReference type="InterPro" id="IPR036628">
    <property type="entry name" value="Clp_N_dom_sf"/>
</dbReference>
<dbReference type="Proteomes" id="UP000280834">
    <property type="component" value="Unassembled WGS sequence"/>
</dbReference>
<dbReference type="Pfam" id="PF02861">
    <property type="entry name" value="Clp_N"/>
    <property type="match status" value="1"/>
</dbReference>
<organism evidence="5">
    <name type="scientific">Brugia timori</name>
    <dbReference type="NCBI Taxonomy" id="42155"/>
    <lineage>
        <taxon>Eukaryota</taxon>
        <taxon>Metazoa</taxon>
        <taxon>Ecdysozoa</taxon>
        <taxon>Nematoda</taxon>
        <taxon>Chromadorea</taxon>
        <taxon>Rhabditida</taxon>
        <taxon>Spirurina</taxon>
        <taxon>Spiruromorpha</taxon>
        <taxon>Filarioidea</taxon>
        <taxon>Onchocercidae</taxon>
        <taxon>Brugia</taxon>
    </lineage>
</organism>
<evidence type="ECO:0000313" key="4">
    <source>
        <dbReference type="Proteomes" id="UP000280834"/>
    </source>
</evidence>
<evidence type="ECO:0000313" key="5">
    <source>
        <dbReference type="WBParaSite" id="BTMF_0000455901-mRNA-1"/>
    </source>
</evidence>
<accession>A0A0R3QDX3</accession>
<protein>
    <submittedName>
        <fullName evidence="5">Clp R domain-containing protein</fullName>
    </submittedName>
</protein>
<evidence type="ECO:0000313" key="3">
    <source>
        <dbReference type="EMBL" id="VDO15631.1"/>
    </source>
</evidence>
<name>A0A0R3QDX3_9BILA</name>
<feature type="domain" description="Clp R" evidence="2">
    <location>
        <begin position="1"/>
        <end position="115"/>
    </location>
</feature>
<dbReference type="PROSITE" id="PS51903">
    <property type="entry name" value="CLP_R"/>
    <property type="match status" value="1"/>
</dbReference>
<evidence type="ECO:0000256" key="1">
    <source>
        <dbReference type="PROSITE-ProRule" id="PRU01251"/>
    </source>
</evidence>
<keyword evidence="4" id="KW-1185">Reference proteome</keyword>
<reference evidence="5" key="1">
    <citation type="submission" date="2017-02" db="UniProtKB">
        <authorList>
            <consortium name="WormBaseParasite"/>
        </authorList>
    </citation>
    <scope>IDENTIFICATION</scope>
</reference>
<sequence length="115" mass="12024">MEQKFTTLAQDALSDAVQSAAAAGNAQVDTLHLADALLRQEQGVVRALIAQAGADAQQIGAEIRNALVALPSSTGSTTTKPDASRQLLAALSQAEKEMRAMGDEYVSTEHMLIGM</sequence>
<evidence type="ECO:0000259" key="2">
    <source>
        <dbReference type="PROSITE" id="PS51903"/>
    </source>
</evidence>
<dbReference type="SUPFAM" id="SSF81923">
    <property type="entry name" value="Double Clp-N motif"/>
    <property type="match status" value="1"/>
</dbReference>
<dbReference type="AlphaFoldDB" id="A0A0R3QDX3"/>
<gene>
    <name evidence="3" type="ORF">BTMF_LOCUS3855</name>
</gene>
<keyword evidence="1" id="KW-0677">Repeat</keyword>
<dbReference type="STRING" id="42155.A0A0R3QDX3"/>
<dbReference type="Gene3D" id="1.10.1780.10">
    <property type="entry name" value="Clp, N-terminal domain"/>
    <property type="match status" value="1"/>
</dbReference>
<proteinExistence type="predicted"/>
<dbReference type="WBParaSite" id="BTMF_0000455901-mRNA-1">
    <property type="protein sequence ID" value="BTMF_0000455901-mRNA-1"/>
    <property type="gene ID" value="BTMF_0000455901"/>
</dbReference>